<evidence type="ECO:0000313" key="7">
    <source>
        <dbReference type="Proteomes" id="UP000507470"/>
    </source>
</evidence>
<evidence type="ECO:0000256" key="2">
    <source>
        <dbReference type="ARBA" id="ARBA00022525"/>
    </source>
</evidence>
<dbReference type="InterPro" id="IPR008983">
    <property type="entry name" value="Tumour_necrosis_fac-like_dom"/>
</dbReference>
<dbReference type="EMBL" id="CACVKT020000996">
    <property type="protein sequence ID" value="CAC5364498.1"/>
    <property type="molecule type" value="Genomic_DNA"/>
</dbReference>
<dbReference type="Gene3D" id="2.60.120.40">
    <property type="match status" value="1"/>
</dbReference>
<organism evidence="6 7">
    <name type="scientific">Mytilus coruscus</name>
    <name type="common">Sea mussel</name>
    <dbReference type="NCBI Taxonomy" id="42192"/>
    <lineage>
        <taxon>Eukaryota</taxon>
        <taxon>Metazoa</taxon>
        <taxon>Spiralia</taxon>
        <taxon>Lophotrochozoa</taxon>
        <taxon>Mollusca</taxon>
        <taxon>Bivalvia</taxon>
        <taxon>Autobranchia</taxon>
        <taxon>Pteriomorphia</taxon>
        <taxon>Mytilida</taxon>
        <taxon>Mytiloidea</taxon>
        <taxon>Mytilidae</taxon>
        <taxon>Mytilinae</taxon>
        <taxon>Mytilus</taxon>
    </lineage>
</organism>
<feature type="signal peptide" evidence="4">
    <location>
        <begin position="1"/>
        <end position="21"/>
    </location>
</feature>
<dbReference type="AlphaFoldDB" id="A0A6J8ADH5"/>
<evidence type="ECO:0000259" key="5">
    <source>
        <dbReference type="PROSITE" id="PS50871"/>
    </source>
</evidence>
<dbReference type="PANTHER" id="PTHR22923">
    <property type="entry name" value="CEREBELLIN-RELATED"/>
    <property type="match status" value="1"/>
</dbReference>
<keyword evidence="2" id="KW-0964">Secreted</keyword>
<dbReference type="InterPro" id="IPR050822">
    <property type="entry name" value="Cerebellin_Synaptic_Org"/>
</dbReference>
<feature type="chain" id="PRO_5026690092" description="C1q domain-containing protein" evidence="4">
    <location>
        <begin position="22"/>
        <end position="200"/>
    </location>
</feature>
<dbReference type="SUPFAM" id="SSF49842">
    <property type="entry name" value="TNF-like"/>
    <property type="match status" value="1"/>
</dbReference>
<dbReference type="InterPro" id="IPR001073">
    <property type="entry name" value="C1q_dom"/>
</dbReference>
<dbReference type="Pfam" id="PF00386">
    <property type="entry name" value="C1q"/>
    <property type="match status" value="1"/>
</dbReference>
<reference evidence="6 7" key="1">
    <citation type="submission" date="2020-06" db="EMBL/GenBank/DDBJ databases">
        <authorList>
            <person name="Li R."/>
            <person name="Bekaert M."/>
        </authorList>
    </citation>
    <scope>NUCLEOTIDE SEQUENCE [LARGE SCALE GENOMIC DNA]</scope>
    <source>
        <strain evidence="7">wild</strain>
    </source>
</reference>
<accession>A0A6J8ADH5</accession>
<evidence type="ECO:0000313" key="6">
    <source>
        <dbReference type="EMBL" id="CAC5364498.1"/>
    </source>
</evidence>
<protein>
    <recommendedName>
        <fullName evidence="5">C1q domain-containing protein</fullName>
    </recommendedName>
</protein>
<gene>
    <name evidence="6" type="ORF">MCOR_5522</name>
</gene>
<keyword evidence="7" id="KW-1185">Reference proteome</keyword>
<proteinExistence type="predicted"/>
<dbReference type="Proteomes" id="UP000507470">
    <property type="component" value="Unassembled WGS sequence"/>
</dbReference>
<feature type="domain" description="C1q" evidence="5">
    <location>
        <begin position="53"/>
        <end position="200"/>
    </location>
</feature>
<dbReference type="PANTHER" id="PTHR22923:SF62">
    <property type="entry name" value="CVP18"/>
    <property type="match status" value="1"/>
</dbReference>
<keyword evidence="3 4" id="KW-0732">Signal</keyword>
<name>A0A6J8ADH5_MYTCO</name>
<sequence>MDVKYFIVLVFVFSITEQIFSKSIQNITSLEEDSINSRLELLETKLSLLENERNKQPVLFYVIIKDGDIHFNKHSAVVFETVIINEGDHYNNNDGVFVAPLTGIYMFSWTVSTADANYIITDLVVEENVISSTGEREVDSGSYTSASMTAFCRMRKDDHAWLEQLVGVLAIISLVKIHKPALLFWDYSFIQNNLKSEALF</sequence>
<comment type="subcellular location">
    <subcellularLocation>
        <location evidence="1">Secreted</location>
    </subcellularLocation>
</comment>
<dbReference type="SMART" id="SM00110">
    <property type="entry name" value="C1Q"/>
    <property type="match status" value="1"/>
</dbReference>
<dbReference type="GO" id="GO:0005615">
    <property type="term" value="C:extracellular space"/>
    <property type="evidence" value="ECO:0007669"/>
    <property type="project" value="TreeGrafter"/>
</dbReference>
<evidence type="ECO:0000256" key="3">
    <source>
        <dbReference type="ARBA" id="ARBA00022729"/>
    </source>
</evidence>
<evidence type="ECO:0000256" key="1">
    <source>
        <dbReference type="ARBA" id="ARBA00004613"/>
    </source>
</evidence>
<dbReference type="PROSITE" id="PS50871">
    <property type="entry name" value="C1Q"/>
    <property type="match status" value="1"/>
</dbReference>
<evidence type="ECO:0000256" key="4">
    <source>
        <dbReference type="SAM" id="SignalP"/>
    </source>
</evidence>
<dbReference type="PRINTS" id="PR00007">
    <property type="entry name" value="COMPLEMNTC1Q"/>
</dbReference>